<keyword evidence="3" id="KW-1185">Reference proteome</keyword>
<sequence length="109" mass="11345">MSPSSATPPPPSDPLGADACSDVATGYLDLMLSKQPDAARAAADVMEKYGPPDSVKAAIEHFVTTIGMQKGDPEADANDKLISDWVDPLCPRTSLSSPPPSPSPMPPQK</sequence>
<comment type="caution">
    <text evidence="2">The sequence shown here is derived from an EMBL/GenBank/DDBJ whole genome shotgun (WGS) entry which is preliminary data.</text>
</comment>
<proteinExistence type="predicted"/>
<evidence type="ECO:0000313" key="2">
    <source>
        <dbReference type="EMBL" id="KDE96769.1"/>
    </source>
</evidence>
<feature type="region of interest" description="Disordered" evidence="1">
    <location>
        <begin position="89"/>
        <end position="109"/>
    </location>
</feature>
<gene>
    <name evidence="2" type="ORF">Y900_029465</name>
</gene>
<feature type="region of interest" description="Disordered" evidence="1">
    <location>
        <begin position="1"/>
        <end position="20"/>
    </location>
</feature>
<organism evidence="2 3">
    <name type="scientific">Mycolicibacterium aromaticivorans JS19b1 = JCM 16368</name>
    <dbReference type="NCBI Taxonomy" id="1440774"/>
    <lineage>
        <taxon>Bacteria</taxon>
        <taxon>Bacillati</taxon>
        <taxon>Actinomycetota</taxon>
        <taxon>Actinomycetes</taxon>
        <taxon>Mycobacteriales</taxon>
        <taxon>Mycobacteriaceae</taxon>
        <taxon>Mycolicibacterium</taxon>
    </lineage>
</organism>
<feature type="compositionally biased region" description="Pro residues" evidence="1">
    <location>
        <begin position="97"/>
        <end position="109"/>
    </location>
</feature>
<reference evidence="2" key="1">
    <citation type="submission" date="2014-05" db="EMBL/GenBank/DDBJ databases">
        <title>Genome sequence of Mycobacterium aromaticivorans strain JS19b1T (= DSM 45407T).</title>
        <authorList>
            <person name="Kwak Y."/>
            <person name="Park G.-S."/>
            <person name="Li Q.X."/>
            <person name="Lee S.-E."/>
            <person name="Shin J.-H."/>
        </authorList>
    </citation>
    <scope>NUCLEOTIDE SEQUENCE [LARGE SCALE GENOMIC DNA]</scope>
    <source>
        <strain evidence="2">JS19b1</strain>
    </source>
</reference>
<dbReference type="AlphaFoldDB" id="A0A064C803"/>
<protein>
    <submittedName>
        <fullName evidence="2">Uncharacterized protein</fullName>
    </submittedName>
</protein>
<evidence type="ECO:0000256" key="1">
    <source>
        <dbReference type="SAM" id="MobiDB-lite"/>
    </source>
</evidence>
<accession>A0A064C803</accession>
<dbReference type="Proteomes" id="UP000022835">
    <property type="component" value="Unassembled WGS sequence"/>
</dbReference>
<feature type="compositionally biased region" description="Pro residues" evidence="1">
    <location>
        <begin position="1"/>
        <end position="13"/>
    </location>
</feature>
<dbReference type="EMBL" id="JALN02000003">
    <property type="protein sequence ID" value="KDE96769.1"/>
    <property type="molecule type" value="Genomic_DNA"/>
</dbReference>
<evidence type="ECO:0000313" key="3">
    <source>
        <dbReference type="Proteomes" id="UP000022835"/>
    </source>
</evidence>
<name>A0A064C803_9MYCO</name>
<dbReference type="eggNOG" id="ENOG50320TX">
    <property type="taxonomic scope" value="Bacteria"/>
</dbReference>